<comment type="caution">
    <text evidence="2">The sequence shown here is derived from an EMBL/GenBank/DDBJ whole genome shotgun (WGS) entry which is preliminary data.</text>
</comment>
<dbReference type="Proteomes" id="UP000177614">
    <property type="component" value="Unassembled WGS sequence"/>
</dbReference>
<name>A0A1F4XIW1_9BACT</name>
<sequence length="493" mass="55905">MKQLRIGQLLVIEQENGDSIYAQVENLHTDWHKDIRELNMPSAVPTKPALMQKLFIEQEILLKAVKVNRSGNLLAMRSIPLPGEAVRFASDDDIGQIYGPKDAEHIYIGEPLEMTSPVVMNVKKFVERSNGIFGKSGTGKSFLARIILSELIRSQKVATLIFDMHSEYGWESMSEQGHIKGLRQLFPQQVLIFTLDEDSSKGRGVQPDHVLKIAPEMITIDDIAILAEELDLSQAMLDAMEIIHKKEGKYWLRRISTLDPMDIRTQAEFYGVVEGSLQALYRKLNRIMSLPFLKEGEDTLSTLFMALESAKTIVLEFGHYNNLVSYMLVSNLITRHLHSRYVKATEKFINSRNIADKPVPLMIVVEEAHKFLQGRVARNTTFGTIAREMRKYSVTLLIIDQRPSSIDREVLSQLGTRIVAMLNDPDDIDAVFTGVSDRGMLKNWLSTLDTKKQVLLLGHAIPIPTVVRVRDYNEDFYKSMITDTDKGVKELFG</sequence>
<dbReference type="Pfam" id="PF01935">
    <property type="entry name" value="DUF87"/>
    <property type="match status" value="1"/>
</dbReference>
<organism evidence="2 3">
    <name type="scientific">Candidatus Abawacabacteria bacterium RBG_16_42_10</name>
    <dbReference type="NCBI Taxonomy" id="1817814"/>
    <lineage>
        <taxon>Bacteria</taxon>
        <taxon>Candidatus Abawacaibacteriota</taxon>
    </lineage>
</organism>
<dbReference type="Gene3D" id="3.40.50.300">
    <property type="entry name" value="P-loop containing nucleotide triphosphate hydrolases"/>
    <property type="match status" value="2"/>
</dbReference>
<reference evidence="2 3" key="1">
    <citation type="journal article" date="2016" name="Nat. Commun.">
        <title>Thousands of microbial genomes shed light on interconnected biogeochemical processes in an aquifer system.</title>
        <authorList>
            <person name="Anantharaman K."/>
            <person name="Brown C.T."/>
            <person name="Hug L.A."/>
            <person name="Sharon I."/>
            <person name="Castelle C.J."/>
            <person name="Probst A.J."/>
            <person name="Thomas B.C."/>
            <person name="Singh A."/>
            <person name="Wilkins M.J."/>
            <person name="Karaoz U."/>
            <person name="Brodie E.L."/>
            <person name="Williams K.H."/>
            <person name="Hubbard S.S."/>
            <person name="Banfield J.F."/>
        </authorList>
    </citation>
    <scope>NUCLEOTIDE SEQUENCE [LARGE SCALE GENOMIC DNA]</scope>
</reference>
<accession>A0A1F4XIW1</accession>
<feature type="domain" description="Helicase HerA central" evidence="1">
    <location>
        <begin position="106"/>
        <end position="336"/>
    </location>
</feature>
<protein>
    <recommendedName>
        <fullName evidence="1">Helicase HerA central domain-containing protein</fullName>
    </recommendedName>
</protein>
<dbReference type="PANTHER" id="PTHR42957">
    <property type="entry name" value="HELICASE MJ1565-RELATED"/>
    <property type="match status" value="1"/>
</dbReference>
<dbReference type="InterPro" id="IPR008571">
    <property type="entry name" value="HerA-like"/>
</dbReference>
<evidence type="ECO:0000313" key="2">
    <source>
        <dbReference type="EMBL" id="OGC81627.1"/>
    </source>
</evidence>
<dbReference type="SUPFAM" id="SSF52540">
    <property type="entry name" value="P-loop containing nucleoside triphosphate hydrolases"/>
    <property type="match status" value="1"/>
</dbReference>
<evidence type="ECO:0000313" key="3">
    <source>
        <dbReference type="Proteomes" id="UP000177614"/>
    </source>
</evidence>
<proteinExistence type="predicted"/>
<dbReference type="AlphaFoldDB" id="A0A1F4XIW1"/>
<dbReference type="PANTHER" id="PTHR42957:SF1">
    <property type="entry name" value="HELICASE MJ1565-RELATED"/>
    <property type="match status" value="1"/>
</dbReference>
<evidence type="ECO:0000259" key="1">
    <source>
        <dbReference type="Pfam" id="PF01935"/>
    </source>
</evidence>
<gene>
    <name evidence="2" type="ORF">A2V81_05150</name>
</gene>
<dbReference type="EMBL" id="MEWR01000023">
    <property type="protein sequence ID" value="OGC81627.1"/>
    <property type="molecule type" value="Genomic_DNA"/>
</dbReference>
<dbReference type="InterPro" id="IPR002789">
    <property type="entry name" value="HerA_central"/>
</dbReference>
<dbReference type="InterPro" id="IPR027417">
    <property type="entry name" value="P-loop_NTPase"/>
</dbReference>
<dbReference type="STRING" id="1817814.A2V81_05150"/>